<dbReference type="Gene3D" id="3.60.15.10">
    <property type="entry name" value="Ribonuclease Z/Hydroxyacylglutathione hydrolase-like"/>
    <property type="match status" value="1"/>
</dbReference>
<dbReference type="EMBL" id="UINC01005838">
    <property type="protein sequence ID" value="SVA23853.1"/>
    <property type="molecule type" value="Genomic_DNA"/>
</dbReference>
<dbReference type="PANTHER" id="PTHR42978">
    <property type="entry name" value="QUORUM-QUENCHING LACTONASE YTNP-RELATED-RELATED"/>
    <property type="match status" value="1"/>
</dbReference>
<dbReference type="SUPFAM" id="SSF56281">
    <property type="entry name" value="Metallo-hydrolase/oxidoreductase"/>
    <property type="match status" value="1"/>
</dbReference>
<organism evidence="7">
    <name type="scientific">marine metagenome</name>
    <dbReference type="NCBI Taxonomy" id="408172"/>
    <lineage>
        <taxon>unclassified sequences</taxon>
        <taxon>metagenomes</taxon>
        <taxon>ecological metagenomes</taxon>
    </lineage>
</organism>
<evidence type="ECO:0000256" key="2">
    <source>
        <dbReference type="ARBA" id="ARBA00007749"/>
    </source>
</evidence>
<dbReference type="GO" id="GO:0016787">
    <property type="term" value="F:hydrolase activity"/>
    <property type="evidence" value="ECO:0007669"/>
    <property type="project" value="UniProtKB-KW"/>
</dbReference>
<reference evidence="7" key="1">
    <citation type="submission" date="2018-05" db="EMBL/GenBank/DDBJ databases">
        <authorList>
            <person name="Lanie J.A."/>
            <person name="Ng W.-L."/>
            <person name="Kazmierczak K.M."/>
            <person name="Andrzejewski T.M."/>
            <person name="Davidsen T.M."/>
            <person name="Wayne K.J."/>
            <person name="Tettelin H."/>
            <person name="Glass J.I."/>
            <person name="Rusch D."/>
            <person name="Podicherti R."/>
            <person name="Tsui H.-C.T."/>
            <person name="Winkler M.E."/>
        </authorList>
    </citation>
    <scope>NUCLEOTIDE SEQUENCE</scope>
</reference>
<accession>A0A381UB76</accession>
<dbReference type="InterPro" id="IPR001279">
    <property type="entry name" value="Metallo-B-lactamas"/>
</dbReference>
<keyword evidence="3" id="KW-0479">Metal-binding</keyword>
<dbReference type="NCBIfam" id="NF045700">
    <property type="entry name" value="AHLLactAttM"/>
    <property type="match status" value="1"/>
</dbReference>
<evidence type="ECO:0000313" key="7">
    <source>
        <dbReference type="EMBL" id="SVA23853.1"/>
    </source>
</evidence>
<evidence type="ECO:0000256" key="5">
    <source>
        <dbReference type="ARBA" id="ARBA00022833"/>
    </source>
</evidence>
<comment type="cofactor">
    <cofactor evidence="1">
        <name>Zn(2+)</name>
        <dbReference type="ChEBI" id="CHEBI:29105"/>
    </cofactor>
</comment>
<dbReference type="InterPro" id="IPR036866">
    <property type="entry name" value="RibonucZ/Hydroxyglut_hydro"/>
</dbReference>
<evidence type="ECO:0000256" key="4">
    <source>
        <dbReference type="ARBA" id="ARBA00022801"/>
    </source>
</evidence>
<dbReference type="GO" id="GO:0046872">
    <property type="term" value="F:metal ion binding"/>
    <property type="evidence" value="ECO:0007669"/>
    <property type="project" value="UniProtKB-KW"/>
</dbReference>
<name>A0A381UB76_9ZZZZ</name>
<dbReference type="Pfam" id="PF00753">
    <property type="entry name" value="Lactamase_B"/>
    <property type="match status" value="1"/>
</dbReference>
<sequence>MKEKETDIFEQTKKFNSGIRLYMFQTGSIKTKLKFIKMNQTDEPYEIPVPWFLIKHPEGDVVIDGGMPIEAALDKHKHWGSVVEAYDPVMKVSEWCKDVVKTVNTKPEDVKYVIQTHLHLDHSGAIGHFPNATHITQKLEYDYAFNPDWFSQPAYIRADFDKPNIRWKFLQGRKTDFYDVYGDGVIKIIFTPGHTPGHQSVLVNLPKTGHMLFTGDACYTGDHWCDKCLPGLVSSSSDAAESVKKLRRVAKEYDAKVVWGHDPVSWPDWKKAPMFYYD</sequence>
<comment type="similarity">
    <text evidence="2">Belongs to the metallo-beta-lactamase superfamily.</text>
</comment>
<keyword evidence="5" id="KW-0862">Zinc</keyword>
<gene>
    <name evidence="7" type="ORF">METZ01_LOCUS76707</name>
</gene>
<dbReference type="InterPro" id="IPR054889">
    <property type="entry name" value="AHLLactAttM"/>
</dbReference>
<proteinExistence type="inferred from homology"/>
<keyword evidence="4" id="KW-0378">Hydrolase</keyword>
<evidence type="ECO:0000256" key="1">
    <source>
        <dbReference type="ARBA" id="ARBA00001947"/>
    </source>
</evidence>
<dbReference type="AlphaFoldDB" id="A0A381UB76"/>
<evidence type="ECO:0000259" key="6">
    <source>
        <dbReference type="SMART" id="SM00849"/>
    </source>
</evidence>
<protein>
    <recommendedName>
        <fullName evidence="6">Metallo-beta-lactamase domain-containing protein</fullName>
    </recommendedName>
</protein>
<dbReference type="CDD" id="cd07729">
    <property type="entry name" value="AHL_lactonase_MBL-fold"/>
    <property type="match status" value="1"/>
</dbReference>
<feature type="domain" description="Metallo-beta-lactamase" evidence="6">
    <location>
        <begin position="48"/>
        <end position="261"/>
    </location>
</feature>
<dbReference type="PANTHER" id="PTHR42978:SF2">
    <property type="entry name" value="102 KBASES UNSTABLE REGION: FROM 1 TO 119443"/>
    <property type="match status" value="1"/>
</dbReference>
<evidence type="ECO:0000256" key="3">
    <source>
        <dbReference type="ARBA" id="ARBA00022723"/>
    </source>
</evidence>
<dbReference type="SMART" id="SM00849">
    <property type="entry name" value="Lactamase_B"/>
    <property type="match status" value="1"/>
</dbReference>
<dbReference type="InterPro" id="IPR051013">
    <property type="entry name" value="MBL_superfamily_lactonases"/>
</dbReference>